<accession>A0A5B7F3S0</accession>
<keyword evidence="2" id="KW-1185">Reference proteome</keyword>
<evidence type="ECO:0000313" key="1">
    <source>
        <dbReference type="EMBL" id="MPC40197.1"/>
    </source>
</evidence>
<proteinExistence type="predicted"/>
<dbReference type="AlphaFoldDB" id="A0A5B7F3S0"/>
<dbReference type="Proteomes" id="UP000324222">
    <property type="component" value="Unassembled WGS sequence"/>
</dbReference>
<reference evidence="1 2" key="1">
    <citation type="submission" date="2019-05" db="EMBL/GenBank/DDBJ databases">
        <title>Another draft genome of Portunus trituberculatus and its Hox gene families provides insights of decapod evolution.</title>
        <authorList>
            <person name="Jeong J.-H."/>
            <person name="Song I."/>
            <person name="Kim S."/>
            <person name="Choi T."/>
            <person name="Kim D."/>
            <person name="Ryu S."/>
            <person name="Kim W."/>
        </authorList>
    </citation>
    <scope>NUCLEOTIDE SEQUENCE [LARGE SCALE GENOMIC DNA]</scope>
    <source>
        <tissue evidence="1">Muscle</tissue>
    </source>
</reference>
<organism evidence="1 2">
    <name type="scientific">Portunus trituberculatus</name>
    <name type="common">Swimming crab</name>
    <name type="synonym">Neptunus trituberculatus</name>
    <dbReference type="NCBI Taxonomy" id="210409"/>
    <lineage>
        <taxon>Eukaryota</taxon>
        <taxon>Metazoa</taxon>
        <taxon>Ecdysozoa</taxon>
        <taxon>Arthropoda</taxon>
        <taxon>Crustacea</taxon>
        <taxon>Multicrustacea</taxon>
        <taxon>Malacostraca</taxon>
        <taxon>Eumalacostraca</taxon>
        <taxon>Eucarida</taxon>
        <taxon>Decapoda</taxon>
        <taxon>Pleocyemata</taxon>
        <taxon>Brachyura</taxon>
        <taxon>Eubrachyura</taxon>
        <taxon>Portunoidea</taxon>
        <taxon>Portunidae</taxon>
        <taxon>Portuninae</taxon>
        <taxon>Portunus</taxon>
    </lineage>
</organism>
<dbReference type="EMBL" id="VSRR010004611">
    <property type="protein sequence ID" value="MPC40197.1"/>
    <property type="molecule type" value="Genomic_DNA"/>
</dbReference>
<gene>
    <name evidence="1" type="ORF">E2C01_033753</name>
</gene>
<protein>
    <submittedName>
        <fullName evidence="1">Uncharacterized protein</fullName>
    </submittedName>
</protein>
<name>A0A5B7F3S0_PORTR</name>
<comment type="caution">
    <text evidence="1">The sequence shown here is derived from an EMBL/GenBank/DDBJ whole genome shotgun (WGS) entry which is preliminary data.</text>
</comment>
<sequence>MCSPDVKNFVQCGSTVSEGVDTKPSPYYSSQVASTSGLWAQPLSATLLHAHVATTIKYLEHKF</sequence>
<evidence type="ECO:0000313" key="2">
    <source>
        <dbReference type="Proteomes" id="UP000324222"/>
    </source>
</evidence>